<comment type="caution">
    <text evidence="1">The sequence shown here is derived from an EMBL/GenBank/DDBJ whole genome shotgun (WGS) entry which is preliminary data.</text>
</comment>
<reference evidence="1 2" key="1">
    <citation type="submission" date="2019-03" db="EMBL/GenBank/DDBJ databases">
        <title>First draft genome of Liparis tanakae, snailfish: a comprehensive survey of snailfish specific genes.</title>
        <authorList>
            <person name="Kim W."/>
            <person name="Song I."/>
            <person name="Jeong J.-H."/>
            <person name="Kim D."/>
            <person name="Kim S."/>
            <person name="Ryu S."/>
            <person name="Song J.Y."/>
            <person name="Lee S.K."/>
        </authorList>
    </citation>
    <scope>NUCLEOTIDE SEQUENCE [LARGE SCALE GENOMIC DNA]</scope>
    <source>
        <tissue evidence="1">Muscle</tissue>
    </source>
</reference>
<dbReference type="EMBL" id="SRLO01000827">
    <property type="protein sequence ID" value="TNN45750.1"/>
    <property type="molecule type" value="Genomic_DNA"/>
</dbReference>
<accession>A0A4Z2FXY6</accession>
<protein>
    <submittedName>
        <fullName evidence="1">Uncharacterized protein</fullName>
    </submittedName>
</protein>
<sequence length="146" mass="16351">MVRPRVTPPLRAFFRLSITSVSSSSRLTRSSSRCLQSSSTFFSCSDSEAWARLPNGGGGGGVSVYWVRRLRISCFLFISSSSLACSRLASASTRFFPLKFSWDKQHGEGRVDLDIHSTPLNTRRHMASELRDMSRDLESVLSWSHV</sequence>
<dbReference type="Proteomes" id="UP000314294">
    <property type="component" value="Unassembled WGS sequence"/>
</dbReference>
<evidence type="ECO:0000313" key="1">
    <source>
        <dbReference type="EMBL" id="TNN45750.1"/>
    </source>
</evidence>
<dbReference type="AlphaFoldDB" id="A0A4Z2FXY6"/>
<organism evidence="1 2">
    <name type="scientific">Liparis tanakae</name>
    <name type="common">Tanaka's snailfish</name>
    <dbReference type="NCBI Taxonomy" id="230148"/>
    <lineage>
        <taxon>Eukaryota</taxon>
        <taxon>Metazoa</taxon>
        <taxon>Chordata</taxon>
        <taxon>Craniata</taxon>
        <taxon>Vertebrata</taxon>
        <taxon>Euteleostomi</taxon>
        <taxon>Actinopterygii</taxon>
        <taxon>Neopterygii</taxon>
        <taxon>Teleostei</taxon>
        <taxon>Neoteleostei</taxon>
        <taxon>Acanthomorphata</taxon>
        <taxon>Eupercaria</taxon>
        <taxon>Perciformes</taxon>
        <taxon>Cottioidei</taxon>
        <taxon>Cottales</taxon>
        <taxon>Liparidae</taxon>
        <taxon>Liparis</taxon>
    </lineage>
</organism>
<evidence type="ECO:0000313" key="2">
    <source>
        <dbReference type="Proteomes" id="UP000314294"/>
    </source>
</evidence>
<gene>
    <name evidence="1" type="ORF">EYF80_044060</name>
</gene>
<proteinExistence type="predicted"/>
<name>A0A4Z2FXY6_9TELE</name>
<keyword evidence="2" id="KW-1185">Reference proteome</keyword>